<dbReference type="EMBL" id="JADIKC010000007">
    <property type="protein sequence ID" value="MBM7122938.1"/>
    <property type="molecule type" value="Genomic_DNA"/>
</dbReference>
<evidence type="ECO:0008006" key="4">
    <source>
        <dbReference type="Google" id="ProtNLM"/>
    </source>
</evidence>
<gene>
    <name evidence="2" type="ORF">ISP20_17360</name>
</gene>
<organism evidence="2 3">
    <name type="scientific">Dyella kyungheensis</name>
    <dbReference type="NCBI Taxonomy" id="1242174"/>
    <lineage>
        <taxon>Bacteria</taxon>
        <taxon>Pseudomonadati</taxon>
        <taxon>Pseudomonadota</taxon>
        <taxon>Gammaproteobacteria</taxon>
        <taxon>Lysobacterales</taxon>
        <taxon>Rhodanobacteraceae</taxon>
        <taxon>Dyella</taxon>
    </lineage>
</organism>
<dbReference type="RefSeq" id="WP_204637350.1">
    <property type="nucleotide sequence ID" value="NZ_JADIKC010000007.1"/>
</dbReference>
<proteinExistence type="predicted"/>
<feature type="transmembrane region" description="Helical" evidence="1">
    <location>
        <begin position="150"/>
        <end position="172"/>
    </location>
</feature>
<evidence type="ECO:0000313" key="2">
    <source>
        <dbReference type="EMBL" id="MBM7122938.1"/>
    </source>
</evidence>
<keyword evidence="1" id="KW-0472">Membrane</keyword>
<keyword evidence="1" id="KW-1133">Transmembrane helix</keyword>
<accession>A0ABS2JWS7</accession>
<feature type="transmembrane region" description="Helical" evidence="1">
    <location>
        <begin position="99"/>
        <end position="119"/>
    </location>
</feature>
<feature type="transmembrane region" description="Helical" evidence="1">
    <location>
        <begin position="20"/>
        <end position="38"/>
    </location>
</feature>
<evidence type="ECO:0000256" key="1">
    <source>
        <dbReference type="SAM" id="Phobius"/>
    </source>
</evidence>
<keyword evidence="1" id="KW-0812">Transmembrane</keyword>
<comment type="caution">
    <text evidence="2">The sequence shown here is derived from an EMBL/GenBank/DDBJ whole genome shotgun (WGS) entry which is preliminary data.</text>
</comment>
<feature type="transmembrane region" description="Helical" evidence="1">
    <location>
        <begin position="69"/>
        <end position="87"/>
    </location>
</feature>
<evidence type="ECO:0000313" key="3">
    <source>
        <dbReference type="Proteomes" id="UP001430065"/>
    </source>
</evidence>
<sequence>MPLMARVESGRRDGFTLWRIVVWLILLLAAYGCLQYLLHAQQVWRTLHPLPASNAEDITQLQKMLAWDVVYFVASFALVVICAGAILRQAWARVSLQAASVLLAVGWGLVGGVLLFAHWREFSQAVALTNAQDALDPASQMALAHMRRSFLMALGIKIACIPVLLWLAWWLGQPQTRAQFRKLR</sequence>
<reference evidence="2 3" key="1">
    <citation type="submission" date="2020-10" db="EMBL/GenBank/DDBJ databases">
        <title>Phylogeny of dyella-like bacteria.</title>
        <authorList>
            <person name="Fu J."/>
        </authorList>
    </citation>
    <scope>NUCLEOTIDE SEQUENCE [LARGE SCALE GENOMIC DNA]</scope>
    <source>
        <strain evidence="2 3">THG-B117</strain>
    </source>
</reference>
<name>A0ABS2JWS7_9GAMM</name>
<dbReference type="Proteomes" id="UP001430065">
    <property type="component" value="Unassembled WGS sequence"/>
</dbReference>
<keyword evidence="3" id="KW-1185">Reference proteome</keyword>
<dbReference type="PROSITE" id="PS51257">
    <property type="entry name" value="PROKAR_LIPOPROTEIN"/>
    <property type="match status" value="1"/>
</dbReference>
<protein>
    <recommendedName>
        <fullName evidence="4">DUF2269 family protein</fullName>
    </recommendedName>
</protein>